<dbReference type="FunFam" id="3.40.50.300:FF:000120">
    <property type="entry name" value="ATP-dependent chaperone ClpB"/>
    <property type="match status" value="1"/>
</dbReference>
<dbReference type="FunFam" id="1.10.1780.10:FF:000003">
    <property type="entry name" value="ATP-dependent chaperone ClpB"/>
    <property type="match status" value="1"/>
</dbReference>
<evidence type="ECO:0000256" key="9">
    <source>
        <dbReference type="ARBA" id="ARBA00023054"/>
    </source>
</evidence>
<dbReference type="Gene3D" id="1.10.8.60">
    <property type="match status" value="1"/>
</dbReference>
<dbReference type="FunFam" id="3.40.50.300:FF:000010">
    <property type="entry name" value="Chaperone clpB 1, putative"/>
    <property type="match status" value="1"/>
</dbReference>
<dbReference type="GO" id="GO:0005829">
    <property type="term" value="C:cytosol"/>
    <property type="evidence" value="ECO:0007669"/>
    <property type="project" value="UniProtKB-ARBA"/>
</dbReference>
<keyword evidence="6 13" id="KW-0547">Nucleotide-binding</keyword>
<keyword evidence="8 14" id="KW-0346">Stress response</keyword>
<dbReference type="InterPro" id="IPR003959">
    <property type="entry name" value="ATPase_AAA_core"/>
</dbReference>
<dbReference type="InterPro" id="IPR004176">
    <property type="entry name" value="Clp_R_N"/>
</dbReference>
<evidence type="ECO:0000313" key="17">
    <source>
        <dbReference type="Proteomes" id="UP000464402"/>
    </source>
</evidence>
<dbReference type="InterPro" id="IPR019489">
    <property type="entry name" value="Clp_ATPase_C"/>
</dbReference>
<dbReference type="FunFam" id="3.40.50.300:FF:000025">
    <property type="entry name" value="ATP-dependent Clp protease subunit"/>
    <property type="match status" value="1"/>
</dbReference>
<accession>A0A857EXA9</accession>
<protein>
    <recommendedName>
        <fullName evidence="3 14">Chaperone protein ClpB</fullName>
    </recommendedName>
</protein>
<evidence type="ECO:0000256" key="14">
    <source>
        <dbReference type="RuleBase" id="RU362034"/>
    </source>
</evidence>
<dbReference type="Pfam" id="PF00004">
    <property type="entry name" value="AAA"/>
    <property type="match status" value="1"/>
</dbReference>
<dbReference type="InterPro" id="IPR001270">
    <property type="entry name" value="ClpA/B"/>
</dbReference>
<dbReference type="InterPro" id="IPR036628">
    <property type="entry name" value="Clp_N_dom_sf"/>
</dbReference>
<comment type="subunit">
    <text evidence="14">Homohexamer; The oligomerization is ATP-dependent.</text>
</comment>
<dbReference type="Pfam" id="PF07724">
    <property type="entry name" value="AAA_2"/>
    <property type="match status" value="1"/>
</dbReference>
<dbReference type="InterPro" id="IPR003593">
    <property type="entry name" value="AAA+_ATPase"/>
</dbReference>
<dbReference type="GO" id="GO:0034605">
    <property type="term" value="P:cellular response to heat"/>
    <property type="evidence" value="ECO:0007669"/>
    <property type="project" value="TreeGrafter"/>
</dbReference>
<evidence type="ECO:0000256" key="11">
    <source>
        <dbReference type="ARBA" id="ARBA00026057"/>
    </source>
</evidence>
<comment type="similarity">
    <text evidence="2 13">Belongs to the ClpA/ClpB family.</text>
</comment>
<dbReference type="SUPFAM" id="SSF52540">
    <property type="entry name" value="P-loop containing nucleoside triphosphate hydrolases"/>
    <property type="match status" value="2"/>
</dbReference>
<dbReference type="InterPro" id="IPR027417">
    <property type="entry name" value="P-loop_NTPase"/>
</dbReference>
<dbReference type="InterPro" id="IPR050130">
    <property type="entry name" value="ClpA_ClpB"/>
</dbReference>
<dbReference type="Pfam" id="PF17871">
    <property type="entry name" value="AAA_lid_9"/>
    <property type="match status" value="1"/>
</dbReference>
<evidence type="ECO:0000256" key="2">
    <source>
        <dbReference type="ARBA" id="ARBA00008675"/>
    </source>
</evidence>
<organism evidence="16 17">
    <name type="scientific">Yersinia canariae</name>
    <dbReference type="NCBI Taxonomy" id="2607663"/>
    <lineage>
        <taxon>Bacteria</taxon>
        <taxon>Pseudomonadati</taxon>
        <taxon>Pseudomonadota</taxon>
        <taxon>Gammaproteobacteria</taxon>
        <taxon>Enterobacterales</taxon>
        <taxon>Yersiniaceae</taxon>
        <taxon>Yersinia</taxon>
    </lineage>
</organism>
<evidence type="ECO:0000256" key="5">
    <source>
        <dbReference type="ARBA" id="ARBA00022737"/>
    </source>
</evidence>
<dbReference type="PRINTS" id="PR00300">
    <property type="entry name" value="CLPPROTEASEA"/>
</dbReference>
<dbReference type="SUPFAM" id="SSF81923">
    <property type="entry name" value="Double Clp-N motif"/>
    <property type="match status" value="1"/>
</dbReference>
<keyword evidence="7 13" id="KW-0067">ATP-binding</keyword>
<dbReference type="Gene3D" id="3.40.50.300">
    <property type="entry name" value="P-loop containing nucleotide triphosphate hydrolases"/>
    <property type="match status" value="3"/>
</dbReference>
<comment type="subunit">
    <text evidence="11">Homohexamer. The oligomerization is ATP-dependent.</text>
</comment>
<dbReference type="InterPro" id="IPR017730">
    <property type="entry name" value="Chaperonin_ClpB"/>
</dbReference>
<comment type="function">
    <text evidence="14">Part of a stress-induced multi-chaperone system, it is involved in the recovery of the cell from heat-induced damage, in cooperation with DnaK, DnaJ and GrpE.</text>
</comment>
<dbReference type="EMBL" id="CP043727">
    <property type="protein sequence ID" value="QHB31604.1"/>
    <property type="molecule type" value="Genomic_DNA"/>
</dbReference>
<evidence type="ECO:0000256" key="13">
    <source>
        <dbReference type="RuleBase" id="RU004432"/>
    </source>
</evidence>
<evidence type="ECO:0000256" key="12">
    <source>
        <dbReference type="PROSITE-ProRule" id="PRU01251"/>
    </source>
</evidence>
<keyword evidence="10 13" id="KW-0143">Chaperone</keyword>
<dbReference type="CDD" id="cd19499">
    <property type="entry name" value="RecA-like_ClpB_Hsp104-like"/>
    <property type="match status" value="1"/>
</dbReference>
<dbReference type="CDD" id="cd00009">
    <property type="entry name" value="AAA"/>
    <property type="match status" value="1"/>
</dbReference>
<evidence type="ECO:0000259" key="15">
    <source>
        <dbReference type="PROSITE" id="PS51903"/>
    </source>
</evidence>
<keyword evidence="4 14" id="KW-0963">Cytoplasm</keyword>
<name>A0A857EXA9_9GAMM</name>
<dbReference type="InterPro" id="IPR018368">
    <property type="entry name" value="ClpA/B_CS1"/>
</dbReference>
<dbReference type="NCBIfam" id="TIGR03346">
    <property type="entry name" value="chaperone_ClpB"/>
    <property type="match status" value="1"/>
</dbReference>
<dbReference type="GO" id="GO:0042802">
    <property type="term" value="F:identical protein binding"/>
    <property type="evidence" value="ECO:0007669"/>
    <property type="project" value="UniProtKB-ARBA"/>
</dbReference>
<dbReference type="PROSITE" id="PS00871">
    <property type="entry name" value="CLPAB_2"/>
    <property type="match status" value="1"/>
</dbReference>
<evidence type="ECO:0000256" key="8">
    <source>
        <dbReference type="ARBA" id="ARBA00023016"/>
    </source>
</evidence>
<dbReference type="Pfam" id="PF02861">
    <property type="entry name" value="Clp_N"/>
    <property type="match status" value="1"/>
</dbReference>
<dbReference type="Pfam" id="PF10431">
    <property type="entry name" value="ClpB_D2-small"/>
    <property type="match status" value="1"/>
</dbReference>
<sequence>MRLDRLTSKFQLALADAQSLALGRDNQFIEPLHLMSALLNQDGGTVRPLLTSAGINVASLRSDIEQALGRLPQVEGTGGDVQPSNELVRVLNLCDKLAQKRADKFISSELFVLAVLEDRGTLTDMLKAAGATKDKINKAIEDMRGGDKVDDQGAEDQRQALKKFTIDLTERAEQGKLDPVIGRDEEIRRTIQVLQRRTKNNPVLIGEPGVGKTAIVEGLAQRIVNGEVPEGLKHKRVLSLDMGALIAGAKYRGEFEERLKGVLNDLSKQEGSVILFIDELHTMVGAGKGDGAMDAGNMLKPALARGELHCVGATTLDEYRQYIEKDAALERRFQKVYVAEPTVEDTIAILRGLKERYELHHHVQITDPAIVAAATLSHRYISDRQLPDKAIDLIDEAGSSIRMQMDSKPESLDRLERRIIQLKLEQQALKKESDDASKKRLEMLNTELEQKEREYSELEEEWKAEKASLTGTQNIKTELEQAKITLEQARRVGDLARMSELQYGKIPELEKQLAAATALEGKTMKLLRNRVTEAEIAEVLARWTGIPVSRMLESERDKLLRMEQDLHKRVIGQDEAVEAVSNAIRRSRAGLSDPNRPIGSFLFLGPTGVGKTELCKALATFLFDSDDAMVRIDMSEFMEKHSVSRLVGAPPGYVGYEEGGYLTEAVRRRPYSVILLDEVEKAHPDVFNILLQVLDDGRLTDGQGRTVDFRNTVVIMTSNLGSDLIQERFGERSYTEMKEMVMEVVTHHFRPEFINRIDEVVVFHPLGRAHLASIASIQLERLYKRLEERGYQVTITQPALEFLGETGFDPVYGARPLKRAIQQEIENPLAQQILSGKLIPGVPVTLDVENGHIIAKQ</sequence>
<evidence type="ECO:0000256" key="6">
    <source>
        <dbReference type="ARBA" id="ARBA00022741"/>
    </source>
</evidence>
<feature type="coiled-coil region" evidence="14">
    <location>
        <begin position="412"/>
        <end position="492"/>
    </location>
</feature>
<dbReference type="FunFam" id="1.10.8.60:FF:000017">
    <property type="entry name" value="ATP-dependent chaperone ClpB"/>
    <property type="match status" value="1"/>
</dbReference>
<reference evidence="17" key="1">
    <citation type="submission" date="2019-09" db="EMBL/GenBank/DDBJ databases">
        <title>Yersinia canariae sp. nov., isolated from a human yersiniosis case.</title>
        <authorList>
            <person name="Nguyen S.V."/>
            <person name="Greig D."/>
            <person name="Hurley D."/>
            <person name="Cao Y."/>
            <person name="McCabe E."/>
            <person name="Mitchell M."/>
            <person name="Jenkins C."/>
            <person name="Fanning S."/>
        </authorList>
    </citation>
    <scope>NUCLEOTIDE SEQUENCE [LARGE SCALE GENOMIC DNA]</scope>
    <source>
        <strain evidence="17">NCTC 14382</strain>
    </source>
</reference>
<comment type="subcellular location">
    <subcellularLocation>
        <location evidence="1 14">Cytoplasm</location>
    </subcellularLocation>
</comment>
<dbReference type="PROSITE" id="PS00870">
    <property type="entry name" value="CLPAB_1"/>
    <property type="match status" value="1"/>
</dbReference>
<dbReference type="SMART" id="SM00382">
    <property type="entry name" value="AAA"/>
    <property type="match status" value="2"/>
</dbReference>
<dbReference type="InterPro" id="IPR028299">
    <property type="entry name" value="ClpA/B_CS2"/>
</dbReference>
<gene>
    <name evidence="14 16" type="primary">clpB</name>
    <name evidence="16" type="ORF">F0T03_05050</name>
</gene>
<feature type="domain" description="Clp R" evidence="15">
    <location>
        <begin position="3"/>
        <end position="146"/>
    </location>
</feature>
<proteinExistence type="inferred from homology"/>
<keyword evidence="5 12" id="KW-0677">Repeat</keyword>
<dbReference type="Gene3D" id="1.10.1780.10">
    <property type="entry name" value="Clp, N-terminal domain"/>
    <property type="match status" value="1"/>
</dbReference>
<keyword evidence="17" id="KW-1185">Reference proteome</keyword>
<dbReference type="PANTHER" id="PTHR11638">
    <property type="entry name" value="ATP-DEPENDENT CLP PROTEASE"/>
    <property type="match status" value="1"/>
</dbReference>
<dbReference type="KEGG" id="yca:F0T03_05050"/>
<dbReference type="Proteomes" id="UP000464402">
    <property type="component" value="Chromosome"/>
</dbReference>
<evidence type="ECO:0000256" key="1">
    <source>
        <dbReference type="ARBA" id="ARBA00004496"/>
    </source>
</evidence>
<evidence type="ECO:0000256" key="10">
    <source>
        <dbReference type="ARBA" id="ARBA00023186"/>
    </source>
</evidence>
<dbReference type="AlphaFoldDB" id="A0A857EXA9"/>
<dbReference type="GO" id="GO:0042026">
    <property type="term" value="P:protein refolding"/>
    <property type="evidence" value="ECO:0007669"/>
    <property type="project" value="UniProtKB-UniRule"/>
</dbReference>
<dbReference type="NCBIfam" id="NF008118">
    <property type="entry name" value="PRK10865.1"/>
    <property type="match status" value="1"/>
</dbReference>
<evidence type="ECO:0000256" key="7">
    <source>
        <dbReference type="ARBA" id="ARBA00022840"/>
    </source>
</evidence>
<keyword evidence="9 14" id="KW-0175">Coiled coil</keyword>
<dbReference type="PANTHER" id="PTHR11638:SF18">
    <property type="entry name" value="HEAT SHOCK PROTEIN 104"/>
    <property type="match status" value="1"/>
</dbReference>
<dbReference type="RefSeq" id="WP_145554135.1">
    <property type="nucleotide sequence ID" value="NZ_CABHYN010000005.1"/>
</dbReference>
<dbReference type="GO" id="GO:0005524">
    <property type="term" value="F:ATP binding"/>
    <property type="evidence" value="ECO:0007669"/>
    <property type="project" value="UniProtKB-UniRule"/>
</dbReference>
<dbReference type="InterPro" id="IPR041546">
    <property type="entry name" value="ClpA/ClpB_AAA_lid"/>
</dbReference>
<dbReference type="PROSITE" id="PS51903">
    <property type="entry name" value="CLP_R"/>
    <property type="match status" value="1"/>
</dbReference>
<evidence type="ECO:0000256" key="4">
    <source>
        <dbReference type="ARBA" id="ARBA00022490"/>
    </source>
</evidence>
<evidence type="ECO:0000313" key="16">
    <source>
        <dbReference type="EMBL" id="QHB31604.1"/>
    </source>
</evidence>
<dbReference type="GO" id="GO:0016887">
    <property type="term" value="F:ATP hydrolysis activity"/>
    <property type="evidence" value="ECO:0007669"/>
    <property type="project" value="InterPro"/>
</dbReference>
<dbReference type="SMART" id="SM01086">
    <property type="entry name" value="ClpB_D2-small"/>
    <property type="match status" value="1"/>
</dbReference>
<evidence type="ECO:0000256" key="3">
    <source>
        <dbReference type="ARBA" id="ARBA00017574"/>
    </source>
</evidence>